<accession>A0A4Q8LYV0</accession>
<evidence type="ECO:0000259" key="2">
    <source>
        <dbReference type="Pfam" id="PF20410"/>
    </source>
</evidence>
<dbReference type="InterPro" id="IPR046519">
    <property type="entry name" value="X-Tfes_XVIPCD"/>
</dbReference>
<protein>
    <recommendedName>
        <fullName evidence="2">X-Tfes XVIPCD domain-containing protein</fullName>
    </recommendedName>
</protein>
<reference evidence="3 4" key="1">
    <citation type="submission" date="2019-02" db="EMBL/GenBank/DDBJ databases">
        <title>WGS of Pseudoxanthomonas species novum from clinical isolates.</title>
        <authorList>
            <person name="Bernier A.-M."/>
            <person name="Bernard K."/>
            <person name="Vachon A."/>
        </authorList>
    </citation>
    <scope>NUCLEOTIDE SEQUENCE [LARGE SCALE GENOMIC DNA]</scope>
    <source>
        <strain evidence="3 4">NML140781</strain>
    </source>
</reference>
<evidence type="ECO:0000256" key="1">
    <source>
        <dbReference type="SAM" id="MobiDB-lite"/>
    </source>
</evidence>
<dbReference type="AlphaFoldDB" id="A0A4Q8LYV0"/>
<dbReference type="EMBL" id="SHMF01000001">
    <property type="protein sequence ID" value="TAA37803.1"/>
    <property type="molecule type" value="Genomic_DNA"/>
</dbReference>
<dbReference type="Proteomes" id="UP000292087">
    <property type="component" value="Unassembled WGS sequence"/>
</dbReference>
<comment type="caution">
    <text evidence="3">The sequence shown here is derived from an EMBL/GenBank/DDBJ whole genome shotgun (WGS) entry which is preliminary data.</text>
</comment>
<dbReference type="Pfam" id="PF20410">
    <property type="entry name" value="X-Tfes_XVIPCD"/>
    <property type="match status" value="1"/>
</dbReference>
<feature type="domain" description="X-Tfes XVIPCD" evidence="2">
    <location>
        <begin position="597"/>
        <end position="699"/>
    </location>
</feature>
<organism evidence="3 4">
    <name type="scientific">Pseudoxanthomonas winnipegensis</name>
    <dbReference type="NCBI Taxonomy" id="2480810"/>
    <lineage>
        <taxon>Bacteria</taxon>
        <taxon>Pseudomonadati</taxon>
        <taxon>Pseudomonadota</taxon>
        <taxon>Gammaproteobacteria</taxon>
        <taxon>Lysobacterales</taxon>
        <taxon>Lysobacteraceae</taxon>
        <taxon>Pseudoxanthomonas</taxon>
    </lineage>
</organism>
<sequence length="730" mass="78857">MNAPNRPKDSADLAALAMATDANGRVDLTALEAHRLILNNQTIQGLDAQGLVNSITRSPAYADPKGREEVGTLIDAISKRLPPADAMRFDKALDAANVNESWAERNFEHYVQEPVAAGWDEAKARGNAALNWTDAQISDNLAQSRRWAQEVRDNPQNSYLERAAGAISSELAGSGQDSYGAMKGATSHGLSMLGDTVDLAKFAYEFRTDENFRNLVIGAASVYANQAIDDPGKIPRDIKNAAVGAWNEWEKGLEQATRDGKAQEYLGQAKGAAAIEIIATFVPVSKLTKLGKVAKVADGIEDLAGEAGRVAGRVERHAAGELGEELLELAHDARKLQGKGGLEGKGADLMFHGLAGVKRSQGELGELVDGLRKAGKLDGLLDSGALTPKELGYLARQDVSMFNGSVSFEQAITKSVGGRELSALTRAETGDIGEAIVAHKLAREGYTDLVPIQNNSGHGNDLAGLNPKTKRWEVIEVKASVIGAAKDQAGDPQRLITARLEKAIEGRGHWDAKNMWEQDAKATAERLIDNHFDEATRHLDIDSKWARVNLEKDPATGHIRGEPQIERWQTPAERALERSNSPTPTLPILPGRTPVSPEHPDHAMHEQIRTKVTELGQQHGVSGEVNDRMTASLLTLAKDNGLTRVDHVLLSDRTASLDTATNVFVVQGSINDPAMLRAHMPTAQAAQTPVEQSFNQLEQVNQRLAQNQAQQQTLDQTQAQSQGSPQMRIS</sequence>
<evidence type="ECO:0000313" key="4">
    <source>
        <dbReference type="Proteomes" id="UP000292087"/>
    </source>
</evidence>
<feature type="region of interest" description="Disordered" evidence="1">
    <location>
        <begin position="706"/>
        <end position="730"/>
    </location>
</feature>
<dbReference type="RefSeq" id="WP_130522736.1">
    <property type="nucleotide sequence ID" value="NZ_SHLZ01000003.1"/>
</dbReference>
<gene>
    <name evidence="3" type="ORF">EA656_03855</name>
</gene>
<evidence type="ECO:0000313" key="3">
    <source>
        <dbReference type="EMBL" id="TAA37803.1"/>
    </source>
</evidence>
<feature type="compositionally biased region" description="Low complexity" evidence="1">
    <location>
        <begin position="706"/>
        <end position="722"/>
    </location>
</feature>
<name>A0A4Q8LYV0_9GAMM</name>
<proteinExistence type="predicted"/>